<sequence>MKRFNAMRSGTTRRKAQARGYAYLALLILIAIIGVAAAATMQLGAIYQRREAEKELLITGGEFQRALLSYALATPVGQPNQPRTLDDLLRDPRYPNVVRHLRKLYADPMTGKADWEMVRSPDGQTIVGIHSASKAHPIQVARFAGEFAGFESAKSYLDWVFVARLPVAVR</sequence>
<evidence type="ECO:0000313" key="3">
    <source>
        <dbReference type="Proteomes" id="UP001494588"/>
    </source>
</evidence>
<proteinExistence type="predicted"/>
<name>A0ABU9QEP6_9BURK</name>
<evidence type="ECO:0000256" key="1">
    <source>
        <dbReference type="SAM" id="Phobius"/>
    </source>
</evidence>
<gene>
    <name evidence="2" type="ORF">V4C55_19450</name>
</gene>
<accession>A0ABU9QEP6</accession>
<organism evidence="2 3">
    <name type="scientific">Paraburkholderia sabiae</name>
    <dbReference type="NCBI Taxonomy" id="273251"/>
    <lineage>
        <taxon>Bacteria</taxon>
        <taxon>Pseudomonadati</taxon>
        <taxon>Pseudomonadota</taxon>
        <taxon>Betaproteobacteria</taxon>
        <taxon>Burkholderiales</taxon>
        <taxon>Burkholderiaceae</taxon>
        <taxon>Paraburkholderia</taxon>
    </lineage>
</organism>
<feature type="transmembrane region" description="Helical" evidence="1">
    <location>
        <begin position="21"/>
        <end position="47"/>
    </location>
</feature>
<keyword evidence="1" id="KW-0812">Transmembrane</keyword>
<evidence type="ECO:0000313" key="2">
    <source>
        <dbReference type="EMBL" id="MEM5287912.1"/>
    </source>
</evidence>
<keyword evidence="1" id="KW-1133">Transmembrane helix</keyword>
<reference evidence="2 3" key="1">
    <citation type="submission" date="2024-01" db="EMBL/GenBank/DDBJ databases">
        <title>The diversity of rhizobia nodulating Mimosa spp. in eleven states of Brazil covering several biomes is determined by host plant, location, and edaphic factors.</title>
        <authorList>
            <person name="Rouws L."/>
            <person name="Barauna A."/>
            <person name="Beukes C."/>
            <person name="De Faria S.M."/>
            <person name="Gross E."/>
            <person name="Dos Reis Junior F.B."/>
            <person name="Simon M."/>
            <person name="Maluk M."/>
            <person name="Odee D.W."/>
            <person name="Kenicer G."/>
            <person name="Young J.P.W."/>
            <person name="Reis V.M."/>
            <person name="Zilli J."/>
            <person name="James E.K."/>
        </authorList>
    </citation>
    <scope>NUCLEOTIDE SEQUENCE [LARGE SCALE GENOMIC DNA]</scope>
    <source>
        <strain evidence="2 3">JPY77</strain>
    </source>
</reference>
<comment type="caution">
    <text evidence="2">The sequence shown here is derived from an EMBL/GenBank/DDBJ whole genome shotgun (WGS) entry which is preliminary data.</text>
</comment>
<keyword evidence="1" id="KW-0472">Membrane</keyword>
<protein>
    <submittedName>
        <fullName evidence="2">Type II secretion system protein</fullName>
    </submittedName>
</protein>
<dbReference type="EMBL" id="JAZHGC010000015">
    <property type="protein sequence ID" value="MEM5287912.1"/>
    <property type="molecule type" value="Genomic_DNA"/>
</dbReference>
<keyword evidence="3" id="KW-1185">Reference proteome</keyword>
<dbReference type="Proteomes" id="UP001494588">
    <property type="component" value="Unassembled WGS sequence"/>
</dbReference>
<dbReference type="RefSeq" id="WP_233471873.1">
    <property type="nucleotide sequence ID" value="NZ_CAJHCS010000013.1"/>
</dbReference>